<evidence type="ECO:0000256" key="1">
    <source>
        <dbReference type="PROSITE-ProRule" id="PRU00047"/>
    </source>
</evidence>
<dbReference type="GO" id="GO:0019899">
    <property type="term" value="F:enzyme binding"/>
    <property type="evidence" value="ECO:0007669"/>
    <property type="project" value="UniProtKB-ARBA"/>
</dbReference>
<dbReference type="Proteomes" id="UP000054047">
    <property type="component" value="Unassembled WGS sequence"/>
</dbReference>
<accession>A0A0C2FIZ0</accession>
<keyword evidence="1" id="KW-0862">Zinc</keyword>
<dbReference type="InterPro" id="IPR001878">
    <property type="entry name" value="Znf_CCHC"/>
</dbReference>
<evidence type="ECO:0000313" key="6">
    <source>
        <dbReference type="Proteomes" id="UP000054047"/>
    </source>
</evidence>
<dbReference type="InterPro" id="IPR001969">
    <property type="entry name" value="Aspartic_peptidase_AS"/>
</dbReference>
<feature type="region of interest" description="Disordered" evidence="3">
    <location>
        <begin position="458"/>
        <end position="507"/>
    </location>
</feature>
<dbReference type="GO" id="GO:0003676">
    <property type="term" value="F:nucleic acid binding"/>
    <property type="evidence" value="ECO:0007669"/>
    <property type="project" value="InterPro"/>
</dbReference>
<name>A0A0C2FIZ0_9BILA</name>
<feature type="region of interest" description="Disordered" evidence="3">
    <location>
        <begin position="215"/>
        <end position="269"/>
    </location>
</feature>
<dbReference type="PROSITE" id="PS00141">
    <property type="entry name" value="ASP_PROTEASE"/>
    <property type="match status" value="1"/>
</dbReference>
<sequence>MTEAQVDRTMQDSEMPDGEWSDQELQVWSHVIKTLKQMKVSVISEVSKHFRMGDERRAQIESVVEAQVGEVVAHVKELRKAWGKGEECWIFLRDSLECATVDSVKNRLHKLLKNERRLQKVAGRLNCEEKQVRNHVKILLKQNIELQAQLHQFQDGQSHESEEIRALRAELNEQKKRVAELEALNGPRIEMCADAVPGEQSRVASEERFQPEMELLQNGSRSQANRRESQQRISGYSSRRPSLIAGGPFHTRSSESESEGEREQLHGRTSGTQINEYLKFVALPDVLPYSGMDKDYSFESFREAFELKYPEEHWTDKERCALFKAKLTGKARAQYEALPRDKRRGTYNILTSAMKEMCKTESRNRKVVALSELRRLQKRESQAVVDFCVELERLTRRAYPELDEEALSVIRADQLYEQLSHWDESCHLQEALEGSSTDIYERLKEAAMRVERRHISLRNRSLRLPPKTRYGDKRRTDESRPHRPESNGGEARKTEELATSASELQQEKAVKRGAARLRCFNCGDVGHKARECGKAKRKVNHNGQAMSLSARIRGVACKVVTPRIGKDQPMEASGAAPTIGERTVVRIEILGRIREALLDTGSEISILPVKVLQDALVDGVDIDTEVRELPMSRTIRIVDASGRCMKFLTVVEVSITDKSDGRSTRIGMYVSKVKDDMIIIGTNAIHALGYSVTKREGNHVTDPRSEEATKEQERSEKRGYARVQKRVFVAPGEVKTVELSTDAQMREVVLMPCDKRLQAGMCTVSSEGTVEIPVANLSAEPMIFRGGDEVGEWVDPYWEEPRIKDAHTDMLTHKKGTLTAEQRMETLQEWLMTIEQRFSGEWRPYGKSVDSEFDVPDDGHCLHAQFRCRGQPFPAMKGGPSFPLDSCRVSGTFNAGDLIAAIPPPACSLPIETVIDAARVFAIWSQPGSVAAKVQKIMNPDVRVIDPRSLGYAYAVFKTRCAHVSNMARAVEPATLMRHGNLH</sequence>
<dbReference type="GO" id="GO:0005737">
    <property type="term" value="C:cytoplasm"/>
    <property type="evidence" value="ECO:0007669"/>
    <property type="project" value="UniProtKB-ARBA"/>
</dbReference>
<dbReference type="SUPFAM" id="SSF50630">
    <property type="entry name" value="Acid proteases"/>
    <property type="match status" value="1"/>
</dbReference>
<dbReference type="GO" id="GO:0004190">
    <property type="term" value="F:aspartic-type endopeptidase activity"/>
    <property type="evidence" value="ECO:0007669"/>
    <property type="project" value="InterPro"/>
</dbReference>
<dbReference type="Pfam" id="PF00098">
    <property type="entry name" value="zf-CCHC"/>
    <property type="match status" value="1"/>
</dbReference>
<organism evidence="5 6">
    <name type="scientific">Ancylostoma duodenale</name>
    <dbReference type="NCBI Taxonomy" id="51022"/>
    <lineage>
        <taxon>Eukaryota</taxon>
        <taxon>Metazoa</taxon>
        <taxon>Ecdysozoa</taxon>
        <taxon>Nematoda</taxon>
        <taxon>Chromadorea</taxon>
        <taxon>Rhabditida</taxon>
        <taxon>Rhabditina</taxon>
        <taxon>Rhabditomorpha</taxon>
        <taxon>Strongyloidea</taxon>
        <taxon>Ancylostomatidae</taxon>
        <taxon>Ancylostomatinae</taxon>
        <taxon>Ancylostoma</taxon>
    </lineage>
</organism>
<gene>
    <name evidence="5" type="ORF">ANCDUO_23226</name>
</gene>
<dbReference type="GO" id="GO:0006508">
    <property type="term" value="P:proteolysis"/>
    <property type="evidence" value="ECO:0007669"/>
    <property type="project" value="InterPro"/>
</dbReference>
<protein>
    <submittedName>
        <fullName evidence="5">Zinc knuckle</fullName>
    </submittedName>
</protein>
<dbReference type="GO" id="GO:0008270">
    <property type="term" value="F:zinc ion binding"/>
    <property type="evidence" value="ECO:0007669"/>
    <property type="project" value="UniProtKB-KW"/>
</dbReference>
<evidence type="ECO:0000259" key="4">
    <source>
        <dbReference type="PROSITE" id="PS50158"/>
    </source>
</evidence>
<dbReference type="EMBL" id="KN768631">
    <property type="protein sequence ID" value="KIH46719.1"/>
    <property type="molecule type" value="Genomic_DNA"/>
</dbReference>
<feature type="region of interest" description="Disordered" evidence="3">
    <location>
        <begin position="696"/>
        <end position="718"/>
    </location>
</feature>
<keyword evidence="1" id="KW-0479">Metal-binding</keyword>
<keyword evidence="6" id="KW-1185">Reference proteome</keyword>
<dbReference type="SUPFAM" id="SSF57756">
    <property type="entry name" value="Retrovirus zinc finger-like domains"/>
    <property type="match status" value="1"/>
</dbReference>
<evidence type="ECO:0000313" key="5">
    <source>
        <dbReference type="EMBL" id="KIH46719.1"/>
    </source>
</evidence>
<feature type="non-terminal residue" evidence="5">
    <location>
        <position position="983"/>
    </location>
</feature>
<dbReference type="OrthoDB" id="5874694at2759"/>
<dbReference type="InterPro" id="IPR036875">
    <property type="entry name" value="Znf_CCHC_sf"/>
</dbReference>
<proteinExistence type="predicted"/>
<feature type="compositionally biased region" description="Basic and acidic residues" evidence="3">
    <location>
        <begin position="252"/>
        <end position="266"/>
    </location>
</feature>
<dbReference type="PANTHER" id="PTHR19963:SF30">
    <property type="entry name" value="ENDONUCLEASE_EXONUCLEASE_PHOSPHATASE DOMAIN-CONTAINING PROTEIN"/>
    <property type="match status" value="1"/>
</dbReference>
<dbReference type="InterPro" id="IPR021109">
    <property type="entry name" value="Peptidase_aspartic_dom_sf"/>
</dbReference>
<feature type="domain" description="CCHC-type" evidence="4">
    <location>
        <begin position="518"/>
        <end position="532"/>
    </location>
</feature>
<evidence type="ECO:0000256" key="2">
    <source>
        <dbReference type="SAM" id="Coils"/>
    </source>
</evidence>
<dbReference type="PROSITE" id="PS50158">
    <property type="entry name" value="ZF_CCHC"/>
    <property type="match status" value="1"/>
</dbReference>
<keyword evidence="1" id="KW-0863">Zinc-finger</keyword>
<keyword evidence="2" id="KW-0175">Coiled coil</keyword>
<feature type="coiled-coil region" evidence="2">
    <location>
        <begin position="157"/>
        <end position="184"/>
    </location>
</feature>
<dbReference type="AlphaFoldDB" id="A0A0C2FIZ0"/>
<evidence type="ECO:0000256" key="3">
    <source>
        <dbReference type="SAM" id="MobiDB-lite"/>
    </source>
</evidence>
<dbReference type="PANTHER" id="PTHR19963">
    <property type="entry name" value="CCHC-TYPE DOMAIN-CONTAINING PROTEIN"/>
    <property type="match status" value="1"/>
</dbReference>
<dbReference type="SMART" id="SM00343">
    <property type="entry name" value="ZnF_C2HC"/>
    <property type="match status" value="1"/>
</dbReference>
<feature type="compositionally biased region" description="Basic and acidic residues" evidence="3">
    <location>
        <begin position="469"/>
        <end position="496"/>
    </location>
</feature>
<reference evidence="5 6" key="1">
    <citation type="submission" date="2013-12" db="EMBL/GenBank/DDBJ databases">
        <title>Draft genome of the parsitic nematode Ancylostoma duodenale.</title>
        <authorList>
            <person name="Mitreva M."/>
        </authorList>
    </citation>
    <scope>NUCLEOTIDE SEQUENCE [LARGE SCALE GENOMIC DNA]</scope>
    <source>
        <strain evidence="5 6">Zhejiang</strain>
    </source>
</reference>
<feature type="compositionally biased region" description="Polar residues" evidence="3">
    <location>
        <begin position="231"/>
        <end position="240"/>
    </location>
</feature>